<reference evidence="3" key="1">
    <citation type="journal article" date="2019" name="Int. J. Syst. Evol. Microbiol.">
        <title>The Global Catalogue of Microorganisms (GCM) 10K type strain sequencing project: providing services to taxonomists for standard genome sequencing and annotation.</title>
        <authorList>
            <consortium name="The Broad Institute Genomics Platform"/>
            <consortium name="The Broad Institute Genome Sequencing Center for Infectious Disease"/>
            <person name="Wu L."/>
            <person name="Ma J."/>
        </authorList>
    </citation>
    <scope>NUCLEOTIDE SEQUENCE [LARGE SCALE GENOMIC DNA]</scope>
    <source>
        <strain evidence="3">CCUG 57508</strain>
    </source>
</reference>
<sequence>MSAPAIERAVDALDVEKFWERGYAILPGVYTPEEIEAFRQAAYASRGYGGDLLANPRLRSVITDGRMAAVARKLLGTDELFYSGDSSFTINGTQKGWHKDNADRVDPDAPDWADRYTQLRFGVYCQDHSEHTGGLNLRVGSHDLRNTSEGENLYVKTKPGDLAVWSMRITHSGNGMLLKDPEAPFPMPNEHDRFKPEEVAEADGDRIALFVHIGADDKHAKRYADYTKTRKYLVDAWRMRPYDDEARQAAKDAGLNLRDMPAEVMNDPNAGLNELWQPFPYEGQKKAPAPAAKPAAAPAAPPAAAPAASTPDAKAVAKATLRRVYRAARAGAKGARDGWRASR</sequence>
<feature type="compositionally biased region" description="Low complexity" evidence="1">
    <location>
        <begin position="286"/>
        <end position="298"/>
    </location>
</feature>
<accession>A0ABW3N0K1</accession>
<evidence type="ECO:0000256" key="1">
    <source>
        <dbReference type="SAM" id="MobiDB-lite"/>
    </source>
</evidence>
<dbReference type="SUPFAM" id="SSF51197">
    <property type="entry name" value="Clavaminate synthase-like"/>
    <property type="match status" value="1"/>
</dbReference>
<proteinExistence type="predicted"/>
<evidence type="ECO:0000313" key="3">
    <source>
        <dbReference type="Proteomes" id="UP001597046"/>
    </source>
</evidence>
<organism evidence="2 3">
    <name type="scientific">Terrabacter terrigena</name>
    <dbReference type="NCBI Taxonomy" id="574718"/>
    <lineage>
        <taxon>Bacteria</taxon>
        <taxon>Bacillati</taxon>
        <taxon>Actinomycetota</taxon>
        <taxon>Actinomycetes</taxon>
        <taxon>Micrococcales</taxon>
        <taxon>Intrasporangiaceae</taxon>
        <taxon>Terrabacter</taxon>
    </lineage>
</organism>
<evidence type="ECO:0000313" key="2">
    <source>
        <dbReference type="EMBL" id="MFD1056361.1"/>
    </source>
</evidence>
<keyword evidence="3" id="KW-1185">Reference proteome</keyword>
<dbReference type="Proteomes" id="UP001597046">
    <property type="component" value="Unassembled WGS sequence"/>
</dbReference>
<dbReference type="Gene3D" id="2.60.120.620">
    <property type="entry name" value="q2cbj1_9rhob like domain"/>
    <property type="match status" value="1"/>
</dbReference>
<protein>
    <recommendedName>
        <fullName evidence="4">Phytanoyl-CoA dioxygenase family protein</fullName>
    </recommendedName>
</protein>
<feature type="compositionally biased region" description="Low complexity" evidence="1">
    <location>
        <begin position="305"/>
        <end position="316"/>
    </location>
</feature>
<gene>
    <name evidence="2" type="ORF">ACFQ2V_18770</name>
</gene>
<dbReference type="RefSeq" id="WP_386054446.1">
    <property type="nucleotide sequence ID" value="NZ_JBHTKH010000018.1"/>
</dbReference>
<dbReference type="EMBL" id="JBHTKH010000018">
    <property type="protein sequence ID" value="MFD1056361.1"/>
    <property type="molecule type" value="Genomic_DNA"/>
</dbReference>
<evidence type="ECO:0008006" key="4">
    <source>
        <dbReference type="Google" id="ProtNLM"/>
    </source>
</evidence>
<name>A0ABW3N0K1_9MICO</name>
<comment type="caution">
    <text evidence="2">The sequence shown here is derived from an EMBL/GenBank/DDBJ whole genome shotgun (WGS) entry which is preliminary data.</text>
</comment>
<feature type="region of interest" description="Disordered" evidence="1">
    <location>
        <begin position="281"/>
        <end position="316"/>
    </location>
</feature>